<dbReference type="AlphaFoldDB" id="A0A2P2MG90"/>
<reference evidence="2" key="1">
    <citation type="submission" date="2018-02" db="EMBL/GenBank/DDBJ databases">
        <title>Rhizophora mucronata_Transcriptome.</title>
        <authorList>
            <person name="Meera S.P."/>
            <person name="Sreeshan A."/>
            <person name="Augustine A."/>
        </authorList>
    </citation>
    <scope>NUCLEOTIDE SEQUENCE</scope>
    <source>
        <tissue evidence="2">Leaf</tissue>
    </source>
</reference>
<keyword evidence="1" id="KW-0472">Membrane</keyword>
<organism evidence="2">
    <name type="scientific">Rhizophora mucronata</name>
    <name type="common">Asiatic mangrove</name>
    <dbReference type="NCBI Taxonomy" id="61149"/>
    <lineage>
        <taxon>Eukaryota</taxon>
        <taxon>Viridiplantae</taxon>
        <taxon>Streptophyta</taxon>
        <taxon>Embryophyta</taxon>
        <taxon>Tracheophyta</taxon>
        <taxon>Spermatophyta</taxon>
        <taxon>Magnoliopsida</taxon>
        <taxon>eudicotyledons</taxon>
        <taxon>Gunneridae</taxon>
        <taxon>Pentapetalae</taxon>
        <taxon>rosids</taxon>
        <taxon>fabids</taxon>
        <taxon>Malpighiales</taxon>
        <taxon>Rhizophoraceae</taxon>
        <taxon>Rhizophora</taxon>
    </lineage>
</organism>
<keyword evidence="1" id="KW-1133">Transmembrane helix</keyword>
<protein>
    <submittedName>
        <fullName evidence="2">Uncharacterized protein</fullName>
    </submittedName>
</protein>
<proteinExistence type="predicted"/>
<sequence length="91" mass="10355">MRIKSKKSKSMVKFPFPLLQKQLTRISITLFLPTPSSSSSTTPPLCFPTIFPSFAILITISTFLHLLPSSCREKQPKKKITLVYLCCVFFK</sequence>
<dbReference type="EMBL" id="GGEC01048736">
    <property type="protein sequence ID" value="MBX29220.1"/>
    <property type="molecule type" value="Transcribed_RNA"/>
</dbReference>
<feature type="transmembrane region" description="Helical" evidence="1">
    <location>
        <begin position="49"/>
        <end position="67"/>
    </location>
</feature>
<evidence type="ECO:0000313" key="2">
    <source>
        <dbReference type="EMBL" id="MBX29220.1"/>
    </source>
</evidence>
<name>A0A2P2MG90_RHIMU</name>
<keyword evidence="1" id="KW-0812">Transmembrane</keyword>
<evidence type="ECO:0000256" key="1">
    <source>
        <dbReference type="SAM" id="Phobius"/>
    </source>
</evidence>
<accession>A0A2P2MG90</accession>